<feature type="domain" description="DUF2061" evidence="2">
    <location>
        <begin position="74"/>
        <end position="128"/>
    </location>
</feature>
<feature type="transmembrane region" description="Helical" evidence="1">
    <location>
        <begin position="77"/>
        <end position="96"/>
    </location>
</feature>
<reference evidence="3 4" key="1">
    <citation type="submission" date="2022-10" db="EMBL/GenBank/DDBJ databases">
        <title>Comparative genomics and taxonomic characterization of three novel marine species of genus Reichenbachiella exhibiting antioxidant and polysaccharide degradation activities.</title>
        <authorList>
            <person name="Muhammad N."/>
            <person name="Lee Y.-J."/>
            <person name="Ko J."/>
            <person name="Kim S.-G."/>
        </authorList>
    </citation>
    <scope>NUCLEOTIDE SEQUENCE [LARGE SCALE GENOMIC DNA]</scope>
    <source>
        <strain evidence="3 4">ABR2-5</strain>
    </source>
</reference>
<dbReference type="Proteomes" id="UP001300692">
    <property type="component" value="Unassembled WGS sequence"/>
</dbReference>
<protein>
    <submittedName>
        <fullName evidence="3">DUF2061 domain-containing protein</fullName>
    </submittedName>
</protein>
<dbReference type="RefSeq" id="WP_264139344.1">
    <property type="nucleotide sequence ID" value="NZ_JAOYOD010000001.1"/>
</dbReference>
<keyword evidence="1" id="KW-1133">Transmembrane helix</keyword>
<dbReference type="Pfam" id="PF09834">
    <property type="entry name" value="DUF2061"/>
    <property type="match status" value="2"/>
</dbReference>
<accession>A0ABT3CXY5</accession>
<name>A0ABT3CXY5_9BACT</name>
<organism evidence="3 4">
    <name type="scientific">Reichenbachiella ulvae</name>
    <dbReference type="NCBI Taxonomy" id="2980104"/>
    <lineage>
        <taxon>Bacteria</taxon>
        <taxon>Pseudomonadati</taxon>
        <taxon>Bacteroidota</taxon>
        <taxon>Cytophagia</taxon>
        <taxon>Cytophagales</taxon>
        <taxon>Reichenbachiellaceae</taxon>
        <taxon>Reichenbachiella</taxon>
    </lineage>
</organism>
<feature type="transmembrane region" description="Helical" evidence="1">
    <location>
        <begin position="37"/>
        <end position="56"/>
    </location>
</feature>
<sequence>MDSRVRHIAKSITWRIIASATTFSLTLGFFGKAELVKASWLAVAETTIKILLYYLHERLWFKVSTRLNHKLRHVLKAITWRLVASGTTFTLAMLLFDGHENALEKATWIALIESILKLIFYYGHEEAWYRINMGLENRPK</sequence>
<keyword evidence="4" id="KW-1185">Reference proteome</keyword>
<comment type="caution">
    <text evidence="3">The sequence shown here is derived from an EMBL/GenBank/DDBJ whole genome shotgun (WGS) entry which is preliminary data.</text>
</comment>
<evidence type="ECO:0000313" key="3">
    <source>
        <dbReference type="EMBL" id="MCV9388477.1"/>
    </source>
</evidence>
<keyword evidence="1" id="KW-0812">Transmembrane</keyword>
<dbReference type="EMBL" id="JAOYOD010000001">
    <property type="protein sequence ID" value="MCV9388477.1"/>
    <property type="molecule type" value="Genomic_DNA"/>
</dbReference>
<evidence type="ECO:0000259" key="2">
    <source>
        <dbReference type="Pfam" id="PF09834"/>
    </source>
</evidence>
<proteinExistence type="predicted"/>
<feature type="transmembrane region" description="Helical" evidence="1">
    <location>
        <begin position="108"/>
        <end position="124"/>
    </location>
</feature>
<gene>
    <name evidence="3" type="ORF">N7U62_17465</name>
</gene>
<feature type="domain" description="DUF2061" evidence="2">
    <location>
        <begin position="8"/>
        <end position="60"/>
    </location>
</feature>
<dbReference type="InterPro" id="IPR018638">
    <property type="entry name" value="DUF2061_membrane"/>
</dbReference>
<evidence type="ECO:0000256" key="1">
    <source>
        <dbReference type="SAM" id="Phobius"/>
    </source>
</evidence>
<evidence type="ECO:0000313" key="4">
    <source>
        <dbReference type="Proteomes" id="UP001300692"/>
    </source>
</evidence>
<feature type="transmembrane region" description="Helical" evidence="1">
    <location>
        <begin position="12"/>
        <end position="31"/>
    </location>
</feature>
<keyword evidence="1" id="KW-0472">Membrane</keyword>